<dbReference type="Pfam" id="PF02492">
    <property type="entry name" value="cobW"/>
    <property type="match status" value="1"/>
</dbReference>
<evidence type="ECO:0000313" key="8">
    <source>
        <dbReference type="EMBL" id="TPX32487.1"/>
    </source>
</evidence>
<dbReference type="STRING" id="286115.A0A507BU52"/>
<dbReference type="PANTHER" id="PTHR31715">
    <property type="entry name" value="UREASE ACCESSORY PROTEIN G"/>
    <property type="match status" value="1"/>
</dbReference>
<evidence type="ECO:0000256" key="4">
    <source>
        <dbReference type="ARBA" id="ARBA00023134"/>
    </source>
</evidence>
<dbReference type="EMBL" id="QEAM01000199">
    <property type="protein sequence ID" value="TPX44066.1"/>
    <property type="molecule type" value="Genomic_DNA"/>
</dbReference>
<dbReference type="Gene3D" id="3.40.50.300">
    <property type="entry name" value="P-loop containing nucleotide triphosphate hydrolases"/>
    <property type="match status" value="1"/>
</dbReference>
<dbReference type="GO" id="GO:0016151">
    <property type="term" value="F:nickel cation binding"/>
    <property type="evidence" value="ECO:0007669"/>
    <property type="project" value="InterPro"/>
</dbReference>
<keyword evidence="4" id="KW-0342">GTP-binding</keyword>
<reference evidence="10 11" key="1">
    <citation type="journal article" date="2019" name="Sci. Rep.">
        <title>Comparative genomics of chytrid fungi reveal insights into the obligate biotrophic and pathogenic lifestyle of Synchytrium endobioticum.</title>
        <authorList>
            <person name="van de Vossenberg B.T.L.H."/>
            <person name="Warris S."/>
            <person name="Nguyen H.D.T."/>
            <person name="van Gent-Pelzer M.P.E."/>
            <person name="Joly D.L."/>
            <person name="van de Geest H.C."/>
            <person name="Bonants P.J.M."/>
            <person name="Smith D.S."/>
            <person name="Levesque C.A."/>
            <person name="van der Lee T.A.J."/>
        </authorList>
    </citation>
    <scope>NUCLEOTIDE SEQUENCE [LARGE SCALE GENOMIC DNA]</scope>
    <source>
        <strain evidence="9 11">LEV6574</strain>
        <strain evidence="8 10">MB42</strain>
    </source>
</reference>
<keyword evidence="3" id="KW-0996">Nickel insertion</keyword>
<sequence>MSGTFIGTPSPTTDRPAASNVSPNARPSAAQPSAPYGKPGAPRPGAPSPSRRHIRFRQGPDSISPMPTVYEDEAGKHKRRAKRLSYARQLESVGRLFPLYPGNQEFYLQCIERWLDRDWTERGFTVGIAGPTGSGKTMLLYELCAFFHPMYSIAVVTNDLYTTQDADFLRSHDIIPANRLRALQTGGCPHSECHPDILPNLTALKELHLEHKTEILFVEAVGDSVAGSFPRELVDYTIYVISASDGGGLVTKAEPVIIESDLLLINKTDLSVGLNVDVTTLDIDAREIRRASGPKTCVQLKHRLGLDFIFSLILAAFTDSGAEAVFLVCLTTDTMPVITITIFDVTYHNIFFYVWHGTPKQVVQRYQVIFEN</sequence>
<comment type="caution">
    <text evidence="8">The sequence shown here is derived from an EMBL/GenBank/DDBJ whole genome shotgun (WGS) entry which is preliminary data.</text>
</comment>
<feature type="compositionally biased region" description="Polar residues" evidence="6">
    <location>
        <begin position="1"/>
        <end position="25"/>
    </location>
</feature>
<dbReference type="GO" id="GO:0005525">
    <property type="term" value="F:GTP binding"/>
    <property type="evidence" value="ECO:0007669"/>
    <property type="project" value="UniProtKB-KW"/>
</dbReference>
<organism evidence="8 10">
    <name type="scientific">Synchytrium endobioticum</name>
    <dbReference type="NCBI Taxonomy" id="286115"/>
    <lineage>
        <taxon>Eukaryota</taxon>
        <taxon>Fungi</taxon>
        <taxon>Fungi incertae sedis</taxon>
        <taxon>Chytridiomycota</taxon>
        <taxon>Chytridiomycota incertae sedis</taxon>
        <taxon>Chytridiomycetes</taxon>
        <taxon>Synchytriales</taxon>
        <taxon>Synchytriaceae</taxon>
        <taxon>Synchytrium</taxon>
    </lineage>
</organism>
<dbReference type="InterPro" id="IPR004400">
    <property type="entry name" value="UreG"/>
</dbReference>
<dbReference type="Proteomes" id="UP000320475">
    <property type="component" value="Unassembled WGS sequence"/>
</dbReference>
<proteinExistence type="inferred from homology"/>
<evidence type="ECO:0000259" key="7">
    <source>
        <dbReference type="Pfam" id="PF02492"/>
    </source>
</evidence>
<gene>
    <name evidence="9" type="ORF">SeLEV6574_g04726</name>
    <name evidence="8" type="ORF">SeMB42_g07604</name>
</gene>
<dbReference type="SUPFAM" id="SSF52540">
    <property type="entry name" value="P-loop containing nucleoside triphosphate hydrolases"/>
    <property type="match status" value="1"/>
</dbReference>
<dbReference type="Proteomes" id="UP000317494">
    <property type="component" value="Unassembled WGS sequence"/>
</dbReference>
<keyword evidence="2" id="KW-0547">Nucleotide-binding</keyword>
<keyword evidence="5" id="KW-0143">Chaperone</keyword>
<dbReference type="OrthoDB" id="10063137at2759"/>
<dbReference type="PANTHER" id="PTHR31715:SF0">
    <property type="entry name" value="UREASE ACCESSORY PROTEIN G"/>
    <property type="match status" value="1"/>
</dbReference>
<dbReference type="InterPro" id="IPR027417">
    <property type="entry name" value="P-loop_NTPase"/>
</dbReference>
<comment type="similarity">
    <text evidence="1">Belongs to the SIMIBI class G3E GTPase family. UreG subfamily.</text>
</comment>
<evidence type="ECO:0000256" key="6">
    <source>
        <dbReference type="SAM" id="MobiDB-lite"/>
    </source>
</evidence>
<evidence type="ECO:0000313" key="10">
    <source>
        <dbReference type="Proteomes" id="UP000317494"/>
    </source>
</evidence>
<feature type="domain" description="CobW/HypB/UreG nucleotide-binding" evidence="7">
    <location>
        <begin position="125"/>
        <end position="288"/>
    </location>
</feature>
<name>A0A507BU52_9FUNG</name>
<keyword evidence="10" id="KW-1185">Reference proteome</keyword>
<feature type="region of interest" description="Disordered" evidence="6">
    <location>
        <begin position="1"/>
        <end position="78"/>
    </location>
</feature>
<dbReference type="GO" id="GO:0043419">
    <property type="term" value="P:urea catabolic process"/>
    <property type="evidence" value="ECO:0007669"/>
    <property type="project" value="InterPro"/>
</dbReference>
<dbReference type="InterPro" id="IPR003495">
    <property type="entry name" value="CobW/HypB/UreG_nucleotide-bd"/>
</dbReference>
<evidence type="ECO:0000313" key="11">
    <source>
        <dbReference type="Proteomes" id="UP000320475"/>
    </source>
</evidence>
<dbReference type="EMBL" id="QEAN01000567">
    <property type="protein sequence ID" value="TPX32487.1"/>
    <property type="molecule type" value="Genomic_DNA"/>
</dbReference>
<dbReference type="AlphaFoldDB" id="A0A507BU52"/>
<evidence type="ECO:0000256" key="3">
    <source>
        <dbReference type="ARBA" id="ARBA00022988"/>
    </source>
</evidence>
<evidence type="ECO:0000256" key="5">
    <source>
        <dbReference type="ARBA" id="ARBA00023186"/>
    </source>
</evidence>
<evidence type="ECO:0000313" key="9">
    <source>
        <dbReference type="EMBL" id="TPX44066.1"/>
    </source>
</evidence>
<protein>
    <recommendedName>
        <fullName evidence="7">CobW/HypB/UreG nucleotide-binding domain-containing protein</fullName>
    </recommendedName>
</protein>
<evidence type="ECO:0000256" key="2">
    <source>
        <dbReference type="ARBA" id="ARBA00022741"/>
    </source>
</evidence>
<evidence type="ECO:0000256" key="1">
    <source>
        <dbReference type="ARBA" id="ARBA00005732"/>
    </source>
</evidence>
<dbReference type="GO" id="GO:0003924">
    <property type="term" value="F:GTPase activity"/>
    <property type="evidence" value="ECO:0007669"/>
    <property type="project" value="InterPro"/>
</dbReference>
<accession>A0A507BU52</accession>
<dbReference type="VEuPathDB" id="FungiDB:SeMB42_g07604"/>